<dbReference type="AlphaFoldDB" id="A0A9X1TW53"/>
<organism evidence="5 6">
    <name type="scientific">Sphingomonas cremea</name>
    <dbReference type="NCBI Taxonomy" id="2904799"/>
    <lineage>
        <taxon>Bacteria</taxon>
        <taxon>Pseudomonadati</taxon>
        <taxon>Pseudomonadota</taxon>
        <taxon>Alphaproteobacteria</taxon>
        <taxon>Sphingomonadales</taxon>
        <taxon>Sphingomonadaceae</taxon>
        <taxon>Sphingomonas</taxon>
    </lineage>
</organism>
<accession>A0A9X1TW53</accession>
<dbReference type="CDD" id="cd00090">
    <property type="entry name" value="HTH_ARSR"/>
    <property type="match status" value="1"/>
</dbReference>
<dbReference type="PROSITE" id="PS50987">
    <property type="entry name" value="HTH_ARSR_2"/>
    <property type="match status" value="1"/>
</dbReference>
<evidence type="ECO:0000313" key="5">
    <source>
        <dbReference type="EMBL" id="MCF2514929.1"/>
    </source>
</evidence>
<dbReference type="PANTHER" id="PTHR33154">
    <property type="entry name" value="TRANSCRIPTIONAL REGULATOR, ARSR FAMILY"/>
    <property type="match status" value="1"/>
</dbReference>
<dbReference type="InterPro" id="IPR036388">
    <property type="entry name" value="WH-like_DNA-bd_sf"/>
</dbReference>
<comment type="caution">
    <text evidence="5">The sequence shown here is derived from an EMBL/GenBank/DDBJ whole genome shotgun (WGS) entry which is preliminary data.</text>
</comment>
<evidence type="ECO:0000259" key="4">
    <source>
        <dbReference type="PROSITE" id="PS50987"/>
    </source>
</evidence>
<dbReference type="GO" id="GO:0003700">
    <property type="term" value="F:DNA-binding transcription factor activity"/>
    <property type="evidence" value="ECO:0007669"/>
    <property type="project" value="InterPro"/>
</dbReference>
<keyword evidence="3" id="KW-0804">Transcription</keyword>
<keyword evidence="6" id="KW-1185">Reference proteome</keyword>
<evidence type="ECO:0000256" key="3">
    <source>
        <dbReference type="ARBA" id="ARBA00023163"/>
    </source>
</evidence>
<feature type="domain" description="HTH arsR-type" evidence="4">
    <location>
        <begin position="15"/>
        <end position="110"/>
    </location>
</feature>
<dbReference type="InterPro" id="IPR011991">
    <property type="entry name" value="ArsR-like_HTH"/>
</dbReference>
<dbReference type="InterPro" id="IPR051081">
    <property type="entry name" value="HTH_MetalResp_TranReg"/>
</dbReference>
<dbReference type="SMART" id="SM00418">
    <property type="entry name" value="HTH_ARSR"/>
    <property type="match status" value="1"/>
</dbReference>
<dbReference type="Gene3D" id="1.10.10.10">
    <property type="entry name" value="Winged helix-like DNA-binding domain superfamily/Winged helix DNA-binding domain"/>
    <property type="match status" value="1"/>
</dbReference>
<dbReference type="PRINTS" id="PR00778">
    <property type="entry name" value="HTHARSR"/>
</dbReference>
<keyword evidence="2" id="KW-0238">DNA-binding</keyword>
<dbReference type="InterPro" id="IPR001845">
    <property type="entry name" value="HTH_ArsR_DNA-bd_dom"/>
</dbReference>
<dbReference type="EMBL" id="JAKFGM010000002">
    <property type="protein sequence ID" value="MCF2514929.1"/>
    <property type="molecule type" value="Genomic_DNA"/>
</dbReference>
<dbReference type="GO" id="GO:0003677">
    <property type="term" value="F:DNA binding"/>
    <property type="evidence" value="ECO:0007669"/>
    <property type="project" value="UniProtKB-KW"/>
</dbReference>
<dbReference type="NCBIfam" id="NF033788">
    <property type="entry name" value="HTH_metalloreg"/>
    <property type="match status" value="1"/>
</dbReference>
<protein>
    <submittedName>
        <fullName evidence="5">Metalloregulator ArsR/SmtB family transcription factor</fullName>
    </submittedName>
</protein>
<dbReference type="PANTHER" id="PTHR33154:SF28">
    <property type="entry name" value="HTH-TYPE TRANSCRIPTIONAL REGULATOR YGAV-RELATED"/>
    <property type="match status" value="1"/>
</dbReference>
<evidence type="ECO:0000313" key="6">
    <source>
        <dbReference type="Proteomes" id="UP001139410"/>
    </source>
</evidence>
<dbReference type="Pfam" id="PF01022">
    <property type="entry name" value="HTH_5"/>
    <property type="match status" value="1"/>
</dbReference>
<name>A0A9X1TW53_9SPHN</name>
<keyword evidence="1" id="KW-0805">Transcription regulation</keyword>
<dbReference type="InterPro" id="IPR036390">
    <property type="entry name" value="WH_DNA-bd_sf"/>
</dbReference>
<reference evidence="5" key="1">
    <citation type="submission" date="2022-01" db="EMBL/GenBank/DDBJ databases">
        <authorList>
            <person name="Jo J.-H."/>
            <person name="Im W.-T."/>
        </authorList>
    </citation>
    <scope>NUCLEOTIDE SEQUENCE</scope>
    <source>
        <strain evidence="5">G124</strain>
    </source>
</reference>
<proteinExistence type="predicted"/>
<evidence type="ECO:0000256" key="1">
    <source>
        <dbReference type="ARBA" id="ARBA00023015"/>
    </source>
</evidence>
<dbReference type="SUPFAM" id="SSF46785">
    <property type="entry name" value="Winged helix' DNA-binding domain"/>
    <property type="match status" value="1"/>
</dbReference>
<sequence>MEIQEAPLPVVDIEALALQSTKAATLLRGLANEQRLLILCHLAAASELSVSALGERMTLSQSALSQHLARLREEGIVNFRREAQTLFYHIADEKAARLLALLHDLYCPDL</sequence>
<gene>
    <name evidence="5" type="ORF">LVY65_07600</name>
</gene>
<dbReference type="RefSeq" id="WP_235067435.1">
    <property type="nucleotide sequence ID" value="NZ_JAKFGM010000002.1"/>
</dbReference>
<dbReference type="Proteomes" id="UP001139410">
    <property type="component" value="Unassembled WGS sequence"/>
</dbReference>
<evidence type="ECO:0000256" key="2">
    <source>
        <dbReference type="ARBA" id="ARBA00023125"/>
    </source>
</evidence>